<evidence type="ECO:0000256" key="2">
    <source>
        <dbReference type="ARBA" id="ARBA00022494"/>
    </source>
</evidence>
<evidence type="ECO:0000256" key="8">
    <source>
        <dbReference type="ARBA" id="ARBA00023136"/>
    </source>
</evidence>
<dbReference type="InterPro" id="IPR036001">
    <property type="entry name" value="PS_II_antenna-like_sf"/>
</dbReference>
<evidence type="ECO:0000256" key="5">
    <source>
        <dbReference type="ARBA" id="ARBA00022692"/>
    </source>
</evidence>
<dbReference type="GO" id="GO:0009523">
    <property type="term" value="C:photosystem II"/>
    <property type="evidence" value="ECO:0007669"/>
    <property type="project" value="UniProtKB-KW"/>
</dbReference>
<accession>A0AAV1SMF7</accession>
<keyword evidence="6 10" id="KW-1133">Transmembrane helix</keyword>
<dbReference type="SUPFAM" id="SSF161077">
    <property type="entry name" value="Photosystem II antenna protein-like"/>
    <property type="match status" value="1"/>
</dbReference>
<protein>
    <submittedName>
        <fullName evidence="11">Uncharacterized protein</fullName>
    </submittedName>
</protein>
<dbReference type="Pfam" id="PF00421">
    <property type="entry name" value="PSII"/>
    <property type="match status" value="2"/>
</dbReference>
<evidence type="ECO:0000256" key="1">
    <source>
        <dbReference type="ARBA" id="ARBA00004141"/>
    </source>
</evidence>
<evidence type="ECO:0000256" key="6">
    <source>
        <dbReference type="ARBA" id="ARBA00022989"/>
    </source>
</evidence>
<organism evidence="11 12">
    <name type="scientific">Dovyalis caffra</name>
    <dbReference type="NCBI Taxonomy" id="77055"/>
    <lineage>
        <taxon>Eukaryota</taxon>
        <taxon>Viridiplantae</taxon>
        <taxon>Streptophyta</taxon>
        <taxon>Embryophyta</taxon>
        <taxon>Tracheophyta</taxon>
        <taxon>Spermatophyta</taxon>
        <taxon>Magnoliopsida</taxon>
        <taxon>eudicotyledons</taxon>
        <taxon>Gunneridae</taxon>
        <taxon>Pentapetalae</taxon>
        <taxon>rosids</taxon>
        <taxon>fabids</taxon>
        <taxon>Malpighiales</taxon>
        <taxon>Salicaceae</taxon>
        <taxon>Flacourtieae</taxon>
        <taxon>Dovyalis</taxon>
    </lineage>
</organism>
<keyword evidence="4" id="KW-0934">Plastid</keyword>
<keyword evidence="7" id="KW-0157">Chromophore</keyword>
<dbReference type="InterPro" id="IPR000932">
    <property type="entry name" value="PS_antenna-like"/>
</dbReference>
<evidence type="ECO:0000256" key="10">
    <source>
        <dbReference type="SAM" id="Phobius"/>
    </source>
</evidence>
<evidence type="ECO:0000256" key="7">
    <source>
        <dbReference type="ARBA" id="ARBA00022991"/>
    </source>
</evidence>
<keyword evidence="3" id="KW-0602">Photosynthesis</keyword>
<dbReference type="GO" id="GO:0009767">
    <property type="term" value="P:photosynthetic electron transport chain"/>
    <property type="evidence" value="ECO:0007669"/>
    <property type="project" value="InterPro"/>
</dbReference>
<dbReference type="Proteomes" id="UP001314170">
    <property type="component" value="Unassembled WGS sequence"/>
</dbReference>
<evidence type="ECO:0000313" key="12">
    <source>
        <dbReference type="Proteomes" id="UP001314170"/>
    </source>
</evidence>
<dbReference type="EMBL" id="CAWUPB010001194">
    <property type="protein sequence ID" value="CAK7352310.1"/>
    <property type="molecule type" value="Genomic_DNA"/>
</dbReference>
<comment type="caution">
    <text evidence="11">The sequence shown here is derived from an EMBL/GenBank/DDBJ whole genome shotgun (WGS) entry which is preliminary data.</text>
</comment>
<feature type="transmembrane region" description="Helical" evidence="10">
    <location>
        <begin position="54"/>
        <end position="74"/>
    </location>
</feature>
<keyword evidence="2" id="KW-0148">Chlorophyll</keyword>
<evidence type="ECO:0000313" key="11">
    <source>
        <dbReference type="EMBL" id="CAK7352310.1"/>
    </source>
</evidence>
<dbReference type="GO" id="GO:0016168">
    <property type="term" value="F:chlorophyll binding"/>
    <property type="evidence" value="ECO:0007669"/>
    <property type="project" value="UniProtKB-KW"/>
</dbReference>
<evidence type="ECO:0000256" key="9">
    <source>
        <dbReference type="ARBA" id="ARBA00023276"/>
    </source>
</evidence>
<keyword evidence="5 10" id="KW-0812">Transmembrane</keyword>
<comment type="subcellular location">
    <subcellularLocation>
        <location evidence="1">Membrane</location>
        <topology evidence="1">Multi-pass membrane protein</topology>
    </subcellularLocation>
</comment>
<reference evidence="11 12" key="1">
    <citation type="submission" date="2024-01" db="EMBL/GenBank/DDBJ databases">
        <authorList>
            <person name="Waweru B."/>
        </authorList>
    </citation>
    <scope>NUCLEOTIDE SEQUENCE [LARGE SCALE GENOMIC DNA]</scope>
</reference>
<evidence type="ECO:0000256" key="4">
    <source>
        <dbReference type="ARBA" id="ARBA00022640"/>
    </source>
</evidence>
<proteinExistence type="predicted"/>
<keyword evidence="8 10" id="KW-0472">Membrane</keyword>
<evidence type="ECO:0000256" key="3">
    <source>
        <dbReference type="ARBA" id="ARBA00022531"/>
    </source>
</evidence>
<keyword evidence="9" id="KW-0604">Photosystem II</keyword>
<dbReference type="AlphaFoldDB" id="A0AAV1SMF7"/>
<sequence length="214" mass="24445">MWGVEGFDPFVPRGIASHHIVARTLDILTSLFHLSVRSPQPLYKGLRMGNIENMLFSSITVIFFAAFVVAGTMCKKYIEELVLGWLKDQSLSEAWSRIPEKLAFYDYIENNLAKGGLFGAGSMDNEDEIAMRWLGHPIFRDKEGCELFIRRIPTFFETFPVVLVDEDDIVRADVPFRRAESKYSVEQIGVIIEFYGGELNGVSYTRSCYYEKIS</sequence>
<gene>
    <name evidence="11" type="ORF">DCAF_LOCUS24158</name>
</gene>
<keyword evidence="12" id="KW-1185">Reference proteome</keyword>
<name>A0AAV1SMF7_9ROSI</name>
<dbReference type="Gene3D" id="3.10.680.10">
    <property type="entry name" value="Photosystem II CP47 reaction center protein"/>
    <property type="match status" value="1"/>
</dbReference>